<dbReference type="RefSeq" id="WP_006688432.1">
    <property type="nucleotide sequence ID" value="NC_010503.1"/>
</dbReference>
<accession>A0A2C9DYI0</accession>
<feature type="domain" description="YlxR" evidence="1">
    <location>
        <begin position="8"/>
        <end position="77"/>
    </location>
</feature>
<dbReference type="SUPFAM" id="SSF64376">
    <property type="entry name" value="YlxR-like"/>
    <property type="match status" value="1"/>
</dbReference>
<name>A0A2C9DYI0_UREP2</name>
<dbReference type="Proteomes" id="UP000002162">
    <property type="component" value="Chromosome"/>
</dbReference>
<dbReference type="KEGG" id="upa:UPA3_0334"/>
<dbReference type="InterPro" id="IPR007393">
    <property type="entry name" value="YlxR_dom"/>
</dbReference>
<gene>
    <name evidence="2" type="ordered locus">UPA3_0334</name>
</gene>
<dbReference type="Gene3D" id="3.30.1230.10">
    <property type="entry name" value="YlxR-like"/>
    <property type="match status" value="1"/>
</dbReference>
<dbReference type="HOGENOM" id="CLU_2541617_0_0_14"/>
<dbReference type="GeneID" id="29672450"/>
<protein>
    <recommendedName>
        <fullName evidence="1">YlxR domain-containing protein</fullName>
    </recommendedName>
</protein>
<evidence type="ECO:0000313" key="3">
    <source>
        <dbReference type="Proteomes" id="UP000002162"/>
    </source>
</evidence>
<sequence length="83" mass="10117">MAMKVNERTCVFSKEKYPKDHLVRFVIINGELIFSLNYHRGYYLMIQKNTNIQKVCQFLKKRFMIKNEEQVYRILEQLIQSLI</sequence>
<dbReference type="EMBL" id="CP000942">
    <property type="protein sequence ID" value="ACA32948.1"/>
    <property type="molecule type" value="Genomic_DNA"/>
</dbReference>
<evidence type="ECO:0000313" key="2">
    <source>
        <dbReference type="EMBL" id="ACA32948.1"/>
    </source>
</evidence>
<proteinExistence type="predicted"/>
<organism evidence="2 3">
    <name type="scientific">Ureaplasma parvum serovar 3 (strain ATCC 27815 / 27 / NCTC 11736)</name>
    <dbReference type="NCBI Taxonomy" id="505682"/>
    <lineage>
        <taxon>Bacteria</taxon>
        <taxon>Bacillati</taxon>
        <taxon>Mycoplasmatota</taxon>
        <taxon>Mycoplasmoidales</taxon>
        <taxon>Mycoplasmoidaceae</taxon>
        <taxon>Ureaplasma</taxon>
    </lineage>
</organism>
<dbReference type="InterPro" id="IPR035931">
    <property type="entry name" value="YlxR-like_sf"/>
</dbReference>
<dbReference type="Pfam" id="PF04296">
    <property type="entry name" value="YlxR"/>
    <property type="match status" value="1"/>
</dbReference>
<dbReference type="AlphaFoldDB" id="A0A2C9DYI0"/>
<reference evidence="2 3" key="1">
    <citation type="submission" date="2008-02" db="EMBL/GenBank/DDBJ databases">
        <title>Genome sequence of Ureaplasma parvum serovar 3.</title>
        <authorList>
            <person name="Methe B.A."/>
            <person name="Glass J."/>
            <person name="Waites K."/>
            <person name="Shrivastava S."/>
        </authorList>
    </citation>
    <scope>NUCLEOTIDE SEQUENCE [LARGE SCALE GENOMIC DNA]</scope>
    <source>
        <strain evidence="3">ATCC 27815 / 27 / NCTC 11736</strain>
    </source>
</reference>
<evidence type="ECO:0000259" key="1">
    <source>
        <dbReference type="Pfam" id="PF04296"/>
    </source>
</evidence>